<dbReference type="AlphaFoldDB" id="A0A9N9QP59"/>
<accession>A0A9N9QP59</accession>
<dbReference type="Proteomes" id="UP001152799">
    <property type="component" value="Chromosome 3"/>
</dbReference>
<keyword evidence="2" id="KW-1185">Reference proteome</keyword>
<protein>
    <submittedName>
        <fullName evidence="1">Uncharacterized protein</fullName>
    </submittedName>
</protein>
<gene>
    <name evidence="1" type="ORF">CEUTPL_LOCUS6796</name>
</gene>
<sequence>MNVKELLNSWRLDHLWPKFEGQIYLPIACSRIPFDQEATVPKKIELPTEYNISESLEAYQIISTEENINLAEIEDIPIVFIADGPLSEEDEGKSFCYTYLSLEFHIYCAIFL</sequence>
<proteinExistence type="predicted"/>
<evidence type="ECO:0000313" key="1">
    <source>
        <dbReference type="EMBL" id="CAG9766208.1"/>
    </source>
</evidence>
<reference evidence="1" key="1">
    <citation type="submission" date="2022-01" db="EMBL/GenBank/DDBJ databases">
        <authorList>
            <person name="King R."/>
        </authorList>
    </citation>
    <scope>NUCLEOTIDE SEQUENCE</scope>
</reference>
<organism evidence="1 2">
    <name type="scientific">Ceutorhynchus assimilis</name>
    <name type="common">cabbage seed weevil</name>
    <dbReference type="NCBI Taxonomy" id="467358"/>
    <lineage>
        <taxon>Eukaryota</taxon>
        <taxon>Metazoa</taxon>
        <taxon>Ecdysozoa</taxon>
        <taxon>Arthropoda</taxon>
        <taxon>Hexapoda</taxon>
        <taxon>Insecta</taxon>
        <taxon>Pterygota</taxon>
        <taxon>Neoptera</taxon>
        <taxon>Endopterygota</taxon>
        <taxon>Coleoptera</taxon>
        <taxon>Polyphaga</taxon>
        <taxon>Cucujiformia</taxon>
        <taxon>Curculionidae</taxon>
        <taxon>Ceutorhynchinae</taxon>
        <taxon>Ceutorhynchus</taxon>
    </lineage>
</organism>
<dbReference type="EMBL" id="OU892279">
    <property type="protein sequence ID" value="CAG9766208.1"/>
    <property type="molecule type" value="Genomic_DNA"/>
</dbReference>
<evidence type="ECO:0000313" key="2">
    <source>
        <dbReference type="Proteomes" id="UP001152799"/>
    </source>
</evidence>
<name>A0A9N9QP59_9CUCU</name>